<dbReference type="GeneID" id="66683964"/>
<dbReference type="PANTHER" id="PTHR31881">
    <property type="match status" value="1"/>
</dbReference>
<protein>
    <recommendedName>
        <fullName evidence="4">DUF599 domain-containing protein</fullName>
    </recommendedName>
</protein>
<dbReference type="RefSeq" id="WP_010909571.1">
    <property type="nucleotide sequence ID" value="NZ_LZTH01000044.1"/>
</dbReference>
<dbReference type="AlphaFoldDB" id="A0A1A5J2G3"/>
<dbReference type="Proteomes" id="UP000093748">
    <property type="component" value="Unassembled WGS sequence"/>
</dbReference>
<keyword evidence="1" id="KW-0472">Membrane</keyword>
<dbReference type="PANTHER" id="PTHR31881:SF6">
    <property type="entry name" value="OS09G0494600 PROTEIN"/>
    <property type="match status" value="1"/>
</dbReference>
<accession>A0A1A5J2G3</accession>
<dbReference type="Pfam" id="PF04654">
    <property type="entry name" value="DUF599"/>
    <property type="match status" value="1"/>
</dbReference>
<dbReference type="InterPro" id="IPR006747">
    <property type="entry name" value="DUF599"/>
</dbReference>
<name>A0A1A5J2G3_RHILI</name>
<feature type="transmembrane region" description="Helical" evidence="1">
    <location>
        <begin position="75"/>
        <end position="95"/>
    </location>
</feature>
<sequence>MGDSFYLSMADLGALAFFLIVWLLHTLASDGKLVSRMSLTTAMNAQREAWMRTMAEREIRIVDTAIMSGLQQGTAFFASSSLIALGGCFALLGASDRVLEVLSNLPLGGAPSRPAFQIKVLGLVLILAFSFFKFGWAYRLFNYCSILIGAVPIPHGEASRNPVTQTAVWRAAQMNMLAGKHFNSGLRGVFFSIGYLGWFVDPVVFVLSTLLLLAVLVRRQFFSAARRAVIGQPPGPGKG</sequence>
<evidence type="ECO:0000256" key="1">
    <source>
        <dbReference type="SAM" id="Phobius"/>
    </source>
</evidence>
<reference evidence="3" key="1">
    <citation type="submission" date="2016-06" db="EMBL/GenBank/DDBJ databases">
        <title>NZP2037 Pacbio-Illumina hybrid assembly.</title>
        <authorList>
            <person name="Ramsay J.P."/>
        </authorList>
    </citation>
    <scope>NUCLEOTIDE SEQUENCE [LARGE SCALE GENOMIC DNA]</scope>
    <source>
        <strain evidence="3">R7ANS::ICEMlSym2042</strain>
    </source>
</reference>
<dbReference type="OrthoDB" id="9806874at2"/>
<comment type="caution">
    <text evidence="2">The sequence shown here is derived from an EMBL/GenBank/DDBJ whole genome shotgun (WGS) entry which is preliminary data.</text>
</comment>
<feature type="transmembrane region" description="Helical" evidence="1">
    <location>
        <begin position="195"/>
        <end position="217"/>
    </location>
</feature>
<dbReference type="EMBL" id="LZTJ01000003">
    <property type="protein sequence ID" value="OBP79631.1"/>
    <property type="molecule type" value="Genomic_DNA"/>
</dbReference>
<evidence type="ECO:0008006" key="4">
    <source>
        <dbReference type="Google" id="ProtNLM"/>
    </source>
</evidence>
<evidence type="ECO:0000313" key="2">
    <source>
        <dbReference type="EMBL" id="OBP79631.1"/>
    </source>
</evidence>
<feature type="transmembrane region" description="Helical" evidence="1">
    <location>
        <begin position="116"/>
        <end position="138"/>
    </location>
</feature>
<proteinExistence type="predicted"/>
<keyword evidence="1" id="KW-0812">Transmembrane</keyword>
<organism evidence="2 3">
    <name type="scientific">Rhizobium loti</name>
    <name type="common">Mesorhizobium loti</name>
    <dbReference type="NCBI Taxonomy" id="381"/>
    <lineage>
        <taxon>Bacteria</taxon>
        <taxon>Pseudomonadati</taxon>
        <taxon>Pseudomonadota</taxon>
        <taxon>Alphaproteobacteria</taxon>
        <taxon>Hyphomicrobiales</taxon>
        <taxon>Phyllobacteriaceae</taxon>
        <taxon>Mesorhizobium</taxon>
    </lineage>
</organism>
<evidence type="ECO:0000313" key="3">
    <source>
        <dbReference type="Proteomes" id="UP000093748"/>
    </source>
</evidence>
<keyword evidence="1" id="KW-1133">Transmembrane helix</keyword>
<gene>
    <name evidence="2" type="ORF">BAE39_28090</name>
</gene>